<protein>
    <submittedName>
        <fullName evidence="1 2">Uncharacterized protein</fullName>
    </submittedName>
</protein>
<reference evidence="2" key="3">
    <citation type="submission" date="2022-06" db="UniProtKB">
        <authorList>
            <consortium name="EnsemblMetazoa"/>
        </authorList>
    </citation>
    <scope>IDENTIFICATION</scope>
</reference>
<keyword evidence="3" id="KW-1185">Reference proteome</keyword>
<sequence length="131" mass="15082">MLTHLFGFLDNSFPSLPILHSMRNSLLSLVDQMNHYTQTIITINHSLQTIASNLTMVLNGETLLLNDMSTITLNDSTQKSILTQDLNNNNDDGDLDEDVELEEDGHRHRDHHHHHHHHKISIIIVQQKRPE</sequence>
<evidence type="ECO:0000313" key="1">
    <source>
        <dbReference type="EMBL" id="KAF7490677.1"/>
    </source>
</evidence>
<name>A0A834VAU7_SARSC</name>
<dbReference type="EMBL" id="WVUK01000062">
    <property type="protein sequence ID" value="KAF7490677.1"/>
    <property type="molecule type" value="Genomic_DNA"/>
</dbReference>
<dbReference type="EnsemblMetazoa" id="SSS_8552s_mrna">
    <property type="protein sequence ID" value="KAF7490677.1"/>
    <property type="gene ID" value="SSS_8552"/>
</dbReference>
<gene>
    <name evidence="1" type="ORF">SSS_8552</name>
</gene>
<evidence type="ECO:0000313" key="2">
    <source>
        <dbReference type="EnsemblMetazoa" id="KAF7490677.1"/>
    </source>
</evidence>
<dbReference type="AlphaFoldDB" id="A0A834VAU7"/>
<reference evidence="3" key="1">
    <citation type="journal article" date="2020" name="PLoS Negl. Trop. Dis.">
        <title>High-quality nuclear genome for Sarcoptes scabiei-A critical resource for a neglected parasite.</title>
        <authorList>
            <person name="Korhonen P.K."/>
            <person name="Gasser R.B."/>
            <person name="Ma G."/>
            <person name="Wang T."/>
            <person name="Stroehlein A.J."/>
            <person name="Young N.D."/>
            <person name="Ang C.S."/>
            <person name="Fernando D.D."/>
            <person name="Lu H.C."/>
            <person name="Taylor S."/>
            <person name="Reynolds S.L."/>
            <person name="Mofiz E."/>
            <person name="Najaraj S.H."/>
            <person name="Gowda H."/>
            <person name="Madugundu A."/>
            <person name="Renuse S."/>
            <person name="Holt D."/>
            <person name="Pandey A."/>
            <person name="Papenfuss A.T."/>
            <person name="Fischer K."/>
        </authorList>
    </citation>
    <scope>NUCLEOTIDE SEQUENCE [LARGE SCALE GENOMIC DNA]</scope>
</reference>
<dbReference type="Proteomes" id="UP000070412">
    <property type="component" value="Unassembled WGS sequence"/>
</dbReference>
<accession>A0A834VAU7</accession>
<proteinExistence type="predicted"/>
<organism evidence="1">
    <name type="scientific">Sarcoptes scabiei</name>
    <name type="common">Itch mite</name>
    <name type="synonym">Acarus scabiei</name>
    <dbReference type="NCBI Taxonomy" id="52283"/>
    <lineage>
        <taxon>Eukaryota</taxon>
        <taxon>Metazoa</taxon>
        <taxon>Ecdysozoa</taxon>
        <taxon>Arthropoda</taxon>
        <taxon>Chelicerata</taxon>
        <taxon>Arachnida</taxon>
        <taxon>Acari</taxon>
        <taxon>Acariformes</taxon>
        <taxon>Sarcoptiformes</taxon>
        <taxon>Astigmata</taxon>
        <taxon>Psoroptidia</taxon>
        <taxon>Sarcoptoidea</taxon>
        <taxon>Sarcoptidae</taxon>
        <taxon>Sarcoptinae</taxon>
        <taxon>Sarcoptes</taxon>
    </lineage>
</organism>
<reference evidence="1" key="2">
    <citation type="submission" date="2020-01" db="EMBL/GenBank/DDBJ databases">
        <authorList>
            <person name="Korhonen P.K.K."/>
            <person name="Guangxu M.G."/>
            <person name="Wang T.W."/>
            <person name="Stroehlein A.J.S."/>
            <person name="Young N.D."/>
            <person name="Ang C.-S.A."/>
            <person name="Fernando D.W.F."/>
            <person name="Lu H.L."/>
            <person name="Taylor S.T."/>
            <person name="Ehtesham M.E.M."/>
            <person name="Najaraj S.H.N."/>
            <person name="Harsha G.H.G."/>
            <person name="Madugundu A.M."/>
            <person name="Renuse S.R."/>
            <person name="Holt D.H."/>
            <person name="Pandey A.P."/>
            <person name="Papenfuss A.P."/>
            <person name="Gasser R.B.G."/>
            <person name="Fischer K.F."/>
        </authorList>
    </citation>
    <scope>NUCLEOTIDE SEQUENCE</scope>
    <source>
        <strain evidence="1">SSS_KF_BRIS2020</strain>
    </source>
</reference>
<evidence type="ECO:0000313" key="3">
    <source>
        <dbReference type="Proteomes" id="UP000070412"/>
    </source>
</evidence>